<dbReference type="PANTHER" id="PTHR46641">
    <property type="entry name" value="FMRFAMIDE RECEPTOR-RELATED"/>
    <property type="match status" value="1"/>
</dbReference>
<feature type="transmembrane region" description="Helical" evidence="5">
    <location>
        <begin position="51"/>
        <end position="78"/>
    </location>
</feature>
<feature type="transmembrane region" description="Helical" evidence="5">
    <location>
        <begin position="267"/>
        <end position="287"/>
    </location>
</feature>
<keyword evidence="4 5" id="KW-0472">Membrane</keyword>
<dbReference type="EMBL" id="CAJNOM010000669">
    <property type="protein sequence ID" value="CAF1537228.1"/>
    <property type="molecule type" value="Genomic_DNA"/>
</dbReference>
<gene>
    <name evidence="7" type="ORF">QVE165_LOCUS46023</name>
</gene>
<evidence type="ECO:0000256" key="5">
    <source>
        <dbReference type="SAM" id="Phobius"/>
    </source>
</evidence>
<feature type="transmembrane region" description="Helical" evidence="5">
    <location>
        <begin position="16"/>
        <end position="39"/>
    </location>
</feature>
<protein>
    <recommendedName>
        <fullName evidence="6">G-protein coupled receptors family 1 profile domain-containing protein</fullName>
    </recommendedName>
</protein>
<dbReference type="PANTHER" id="PTHR46641:SF25">
    <property type="entry name" value="CNMAMIDE RECEPTOR-RELATED"/>
    <property type="match status" value="1"/>
</dbReference>
<feature type="transmembrane region" description="Helical" evidence="5">
    <location>
        <begin position="181"/>
        <end position="204"/>
    </location>
</feature>
<sequence length="339" mass="38682">MSSSSKQYFQSVSQNVTIYIGLSAVIGGFFGNILNIIIFSSLKTFRETSCALYLTVASTVNIFYLLAALLSRVLIAGFTIDLTATSTILCKLRQCVGGIGPLISLTCMCAATIDQFLSMTIRWRHLSHRHTAWRLVIFALIFWCLYGILFLIYYDSVLSPTTGNRTCTITNPTFGHYFNQFHIPFLLGFIPLTIRIIFGLLAFISVRKLSHRQTPIVRLERDKQLTSMVLIQTLVDIVLSFPFFIYYTYSTYTPSLNPAVSVYSSMLIGVTNTIYYTTFSFGFYIYCCSSSRFRKQLIYVLFDVHLKYCCGINRHQNNNRVGVQQDENQMTSYKECNQI</sequence>
<organism evidence="7 8">
    <name type="scientific">Adineta steineri</name>
    <dbReference type="NCBI Taxonomy" id="433720"/>
    <lineage>
        <taxon>Eukaryota</taxon>
        <taxon>Metazoa</taxon>
        <taxon>Spiralia</taxon>
        <taxon>Gnathifera</taxon>
        <taxon>Rotifera</taxon>
        <taxon>Eurotatoria</taxon>
        <taxon>Bdelloidea</taxon>
        <taxon>Adinetida</taxon>
        <taxon>Adinetidae</taxon>
        <taxon>Adineta</taxon>
    </lineage>
</organism>
<evidence type="ECO:0000256" key="3">
    <source>
        <dbReference type="ARBA" id="ARBA00022989"/>
    </source>
</evidence>
<feature type="transmembrane region" description="Helical" evidence="5">
    <location>
        <begin position="225"/>
        <end position="247"/>
    </location>
</feature>
<dbReference type="GO" id="GO:0016020">
    <property type="term" value="C:membrane"/>
    <property type="evidence" value="ECO:0007669"/>
    <property type="project" value="UniProtKB-SubCell"/>
</dbReference>
<feature type="transmembrane region" description="Helical" evidence="5">
    <location>
        <begin position="133"/>
        <end position="154"/>
    </location>
</feature>
<dbReference type="Gene3D" id="1.20.1070.10">
    <property type="entry name" value="Rhodopsin 7-helix transmembrane proteins"/>
    <property type="match status" value="1"/>
</dbReference>
<evidence type="ECO:0000256" key="1">
    <source>
        <dbReference type="ARBA" id="ARBA00004370"/>
    </source>
</evidence>
<evidence type="ECO:0000256" key="4">
    <source>
        <dbReference type="ARBA" id="ARBA00023136"/>
    </source>
</evidence>
<accession>A0A815W786</accession>
<dbReference type="InterPro" id="IPR017452">
    <property type="entry name" value="GPCR_Rhodpsn_7TM"/>
</dbReference>
<comment type="subcellular location">
    <subcellularLocation>
        <location evidence="1">Membrane</location>
    </subcellularLocation>
</comment>
<feature type="domain" description="G-protein coupled receptors family 1 profile" evidence="6">
    <location>
        <begin position="31"/>
        <end position="286"/>
    </location>
</feature>
<dbReference type="AlphaFoldDB" id="A0A815W786"/>
<dbReference type="InterPro" id="IPR052954">
    <property type="entry name" value="GPCR-Ligand_Int"/>
</dbReference>
<keyword evidence="2 5" id="KW-0812">Transmembrane</keyword>
<name>A0A815W786_9BILA</name>
<dbReference type="SUPFAM" id="SSF81321">
    <property type="entry name" value="Family A G protein-coupled receptor-like"/>
    <property type="match status" value="1"/>
</dbReference>
<evidence type="ECO:0000259" key="6">
    <source>
        <dbReference type="PROSITE" id="PS50262"/>
    </source>
</evidence>
<comment type="caution">
    <text evidence="7">The sequence shown here is derived from an EMBL/GenBank/DDBJ whole genome shotgun (WGS) entry which is preliminary data.</text>
</comment>
<reference evidence="7" key="1">
    <citation type="submission" date="2021-02" db="EMBL/GenBank/DDBJ databases">
        <authorList>
            <person name="Nowell W R."/>
        </authorList>
    </citation>
    <scope>NUCLEOTIDE SEQUENCE</scope>
</reference>
<evidence type="ECO:0000256" key="2">
    <source>
        <dbReference type="ARBA" id="ARBA00022692"/>
    </source>
</evidence>
<evidence type="ECO:0000313" key="8">
    <source>
        <dbReference type="Proteomes" id="UP000663832"/>
    </source>
</evidence>
<dbReference type="OrthoDB" id="9990906at2759"/>
<dbReference type="PROSITE" id="PS50262">
    <property type="entry name" value="G_PROTEIN_RECEP_F1_2"/>
    <property type="match status" value="1"/>
</dbReference>
<keyword evidence="8" id="KW-1185">Reference proteome</keyword>
<dbReference type="Proteomes" id="UP000663832">
    <property type="component" value="Unassembled WGS sequence"/>
</dbReference>
<proteinExistence type="predicted"/>
<evidence type="ECO:0000313" key="7">
    <source>
        <dbReference type="EMBL" id="CAF1537228.1"/>
    </source>
</evidence>
<keyword evidence="3 5" id="KW-1133">Transmembrane helix</keyword>
<feature type="transmembrane region" description="Helical" evidence="5">
    <location>
        <begin position="98"/>
        <end position="121"/>
    </location>
</feature>